<sequence length="885" mass="96901">MSSSLSRRYDEEVVERALRDPTAARRPAVALVLNEKHRRALILVAEARALVAAGDAGPAADVFRTLVDTFKSNMDDFMLRAERRRREMETLSVQRFSEQACALAQECRGFLQQVESGCDPAQSLRTLHMYEERLGGRFSARHFQALKDKACNPGASGASGASGAWGASGASGSSGSWGPTGVWNAARIQCQEVVQRLKELQQKEKGGDEKQNQQNTSAAPHGEVGMGKEEEGREAGEAGAGARSLTPPPTFQKEVVHTSEREAETPAVACVGRHDEPDSAEVQPESVEREEFPKHVERPPEARRRSEADLGGTPSGEGGVGFPPHRLLGRSLSEGASLRRRPASVSGFSPLNVRHKHCGSDAQEQNRQNGQQNLRDEQEGGGRSGDAQSARGLRTPETPLTASDPRGGNEGKAGLVLEELLSSERQYVKALGFVRQHYLSELERPDVPQGLRGQRASVFGNLEKLHDFHRHHFLRELERCADEPFRAGRCFLRHHKQLQLGDSMDLRSYLLKPVQRISKYSLLLQELRAACGAGRPREAAEVKAALEVVHFQLHHGNNLLAMDAIRHCDVNLKEQGQLIRQDEFTVTFRKRKCLRRVFLFQELILFSKTRKTDVGNETYIYKQSFKTSDVGMTQNSGDSGLVFEIWFRKRKTQDTYRLQAAGREAKDAWTRDLERILWEQAVHNREVRMQEREFMGIGNKPFTDIQPSAAAISDRAVSFPMLGRENRALSSTGSGDPRDGLPGGRPRSVGSGCSSSSSGRGSLVGYVRGPRWRGAGGGGLGGYACPPGALEEDDLDHESGIHNLLLDSSESSGESVSGFSSSGLSFHSAAGGEVEDAGFPAKEAGPPGRTPPPVAPKPKTRPQDRARDPLRGEVQNTSDGKSTEV</sequence>
<feature type="compositionally biased region" description="Basic and acidic residues" evidence="1">
    <location>
        <begin position="201"/>
        <end position="211"/>
    </location>
</feature>
<comment type="caution">
    <text evidence="4">The sequence shown here is derived from an EMBL/GenBank/DDBJ whole genome shotgun (WGS) entry which is preliminary data.</text>
</comment>
<dbReference type="SMART" id="SM00325">
    <property type="entry name" value="RhoGEF"/>
    <property type="match status" value="1"/>
</dbReference>
<evidence type="ECO:0000259" key="2">
    <source>
        <dbReference type="PROSITE" id="PS50003"/>
    </source>
</evidence>
<dbReference type="EMBL" id="SRLO01000502">
    <property type="protein sequence ID" value="TNN53903.1"/>
    <property type="molecule type" value="Genomic_DNA"/>
</dbReference>
<dbReference type="InterPro" id="IPR011993">
    <property type="entry name" value="PH-like_dom_sf"/>
</dbReference>
<reference evidence="4 5" key="1">
    <citation type="submission" date="2019-03" db="EMBL/GenBank/DDBJ databases">
        <title>First draft genome of Liparis tanakae, snailfish: a comprehensive survey of snailfish specific genes.</title>
        <authorList>
            <person name="Kim W."/>
            <person name="Song I."/>
            <person name="Jeong J.-H."/>
            <person name="Kim D."/>
            <person name="Kim S."/>
            <person name="Ryu S."/>
            <person name="Song J.Y."/>
            <person name="Lee S.K."/>
        </authorList>
    </citation>
    <scope>NUCLEOTIDE SEQUENCE [LARGE SCALE GENOMIC DNA]</scope>
    <source>
        <tissue evidence="4">Muscle</tissue>
    </source>
</reference>
<accession>A0A4Z2GM72</accession>
<feature type="compositionally biased region" description="Low complexity" evidence="1">
    <location>
        <begin position="808"/>
        <end position="832"/>
    </location>
</feature>
<dbReference type="PANTHER" id="PTHR45845:SF2">
    <property type="entry name" value="RIKEN CDNA D630003M21 GENE"/>
    <property type="match status" value="1"/>
</dbReference>
<feature type="compositionally biased region" description="Low complexity" evidence="1">
    <location>
        <begin position="744"/>
        <end position="761"/>
    </location>
</feature>
<dbReference type="InterPro" id="IPR055251">
    <property type="entry name" value="SOS1_NGEF_PH"/>
</dbReference>
<feature type="compositionally biased region" description="Basic and acidic residues" evidence="1">
    <location>
        <begin position="286"/>
        <end position="308"/>
    </location>
</feature>
<dbReference type="SMART" id="SM00233">
    <property type="entry name" value="PH"/>
    <property type="match status" value="1"/>
</dbReference>
<evidence type="ECO:0000256" key="1">
    <source>
        <dbReference type="SAM" id="MobiDB-lite"/>
    </source>
</evidence>
<dbReference type="SUPFAM" id="SSF50729">
    <property type="entry name" value="PH domain-like"/>
    <property type="match status" value="1"/>
</dbReference>
<dbReference type="PROSITE" id="PS50003">
    <property type="entry name" value="PH_DOMAIN"/>
    <property type="match status" value="1"/>
</dbReference>
<feature type="compositionally biased region" description="Basic and acidic residues" evidence="1">
    <location>
        <begin position="254"/>
        <end position="264"/>
    </location>
</feature>
<feature type="domain" description="PH" evidence="2">
    <location>
        <begin position="571"/>
        <end position="678"/>
    </location>
</feature>
<keyword evidence="5" id="KW-1185">Reference proteome</keyword>
<dbReference type="InterPro" id="IPR001849">
    <property type="entry name" value="PH_domain"/>
</dbReference>
<feature type="region of interest" description="Disordered" evidence="1">
    <location>
        <begin position="725"/>
        <end position="761"/>
    </location>
</feature>
<feature type="compositionally biased region" description="Polar residues" evidence="1">
    <location>
        <begin position="362"/>
        <end position="373"/>
    </location>
</feature>
<protein>
    <submittedName>
        <fullName evidence="4">Puratrophin-1</fullName>
    </submittedName>
</protein>
<dbReference type="InterPro" id="IPR052231">
    <property type="entry name" value="Rho_GEF_signaling-related"/>
</dbReference>
<evidence type="ECO:0000259" key="3">
    <source>
        <dbReference type="PROSITE" id="PS50010"/>
    </source>
</evidence>
<dbReference type="OrthoDB" id="1594986at2759"/>
<feature type="compositionally biased region" description="Polar residues" evidence="1">
    <location>
        <begin position="874"/>
        <end position="885"/>
    </location>
</feature>
<evidence type="ECO:0000313" key="4">
    <source>
        <dbReference type="EMBL" id="TNN53903.1"/>
    </source>
</evidence>
<dbReference type="CDD" id="cd13242">
    <property type="entry name" value="PH_puratrophin-1"/>
    <property type="match status" value="1"/>
</dbReference>
<name>A0A4Z2GM72_9TELE</name>
<feature type="region of interest" description="Disordered" evidence="1">
    <location>
        <begin position="153"/>
        <end position="178"/>
    </location>
</feature>
<dbReference type="Pfam" id="PF22697">
    <property type="entry name" value="SOS1_NGEF_PH"/>
    <property type="match status" value="1"/>
</dbReference>
<feature type="region of interest" description="Disordered" evidence="1">
    <location>
        <begin position="201"/>
        <end position="411"/>
    </location>
</feature>
<feature type="region of interest" description="Disordered" evidence="1">
    <location>
        <begin position="808"/>
        <end position="885"/>
    </location>
</feature>
<dbReference type="InterPro" id="IPR035899">
    <property type="entry name" value="DBL_dom_sf"/>
</dbReference>
<feature type="domain" description="DH" evidence="3">
    <location>
        <begin position="412"/>
        <end position="509"/>
    </location>
</feature>
<dbReference type="Gene3D" id="1.20.900.10">
    <property type="entry name" value="Dbl homology (DH) domain"/>
    <property type="match status" value="2"/>
</dbReference>
<dbReference type="AlphaFoldDB" id="A0A4Z2GM72"/>
<feature type="domain" description="DH" evidence="3">
    <location>
        <begin position="510"/>
        <end position="559"/>
    </location>
</feature>
<dbReference type="Gene3D" id="2.30.29.30">
    <property type="entry name" value="Pleckstrin-homology domain (PH domain)/Phosphotyrosine-binding domain (PTB)"/>
    <property type="match status" value="1"/>
</dbReference>
<gene>
    <name evidence="4" type="primary">PLEKHG4_3</name>
    <name evidence="4" type="ORF">EYF80_035880</name>
</gene>
<dbReference type="Pfam" id="PF00621">
    <property type="entry name" value="RhoGEF"/>
    <property type="match status" value="2"/>
</dbReference>
<feature type="compositionally biased region" description="Low complexity" evidence="1">
    <location>
        <begin position="154"/>
        <end position="177"/>
    </location>
</feature>
<evidence type="ECO:0000313" key="5">
    <source>
        <dbReference type="Proteomes" id="UP000314294"/>
    </source>
</evidence>
<feature type="compositionally biased region" description="Basic and acidic residues" evidence="1">
    <location>
        <begin position="861"/>
        <end position="871"/>
    </location>
</feature>
<dbReference type="GO" id="GO:0005085">
    <property type="term" value="F:guanyl-nucleotide exchange factor activity"/>
    <property type="evidence" value="ECO:0007669"/>
    <property type="project" value="InterPro"/>
</dbReference>
<organism evidence="4 5">
    <name type="scientific">Liparis tanakae</name>
    <name type="common">Tanaka's snailfish</name>
    <dbReference type="NCBI Taxonomy" id="230148"/>
    <lineage>
        <taxon>Eukaryota</taxon>
        <taxon>Metazoa</taxon>
        <taxon>Chordata</taxon>
        <taxon>Craniata</taxon>
        <taxon>Vertebrata</taxon>
        <taxon>Euteleostomi</taxon>
        <taxon>Actinopterygii</taxon>
        <taxon>Neopterygii</taxon>
        <taxon>Teleostei</taxon>
        <taxon>Neoteleostei</taxon>
        <taxon>Acanthomorphata</taxon>
        <taxon>Eupercaria</taxon>
        <taxon>Perciformes</taxon>
        <taxon>Cottioidei</taxon>
        <taxon>Cottales</taxon>
        <taxon>Liparidae</taxon>
        <taxon>Liparis</taxon>
    </lineage>
</organism>
<dbReference type="SUPFAM" id="SSF48065">
    <property type="entry name" value="DBL homology domain (DH-domain)"/>
    <property type="match status" value="1"/>
</dbReference>
<dbReference type="PROSITE" id="PS50010">
    <property type="entry name" value="DH_2"/>
    <property type="match status" value="2"/>
</dbReference>
<feature type="compositionally biased region" description="Basic and acidic residues" evidence="1">
    <location>
        <begin position="226"/>
        <end position="236"/>
    </location>
</feature>
<dbReference type="Proteomes" id="UP000314294">
    <property type="component" value="Unassembled WGS sequence"/>
</dbReference>
<dbReference type="PANTHER" id="PTHR45845">
    <property type="entry name" value="RHO GUANINE NUCLEOTIDE EXCHANGE FACTOR-RELATED"/>
    <property type="match status" value="1"/>
</dbReference>
<proteinExistence type="predicted"/>
<dbReference type="InterPro" id="IPR000219">
    <property type="entry name" value="DH_dom"/>
</dbReference>